<dbReference type="PANTHER" id="PTHR36866:SF1">
    <property type="entry name" value="GENE 1043-RELATED"/>
    <property type="match status" value="1"/>
</dbReference>
<feature type="region of interest" description="Disordered" evidence="2">
    <location>
        <begin position="1625"/>
        <end position="1658"/>
    </location>
</feature>
<reference evidence="4 5" key="1">
    <citation type="journal article" date="2007" name="Nature">
        <title>Genome of the marsupial Monodelphis domestica reveals innovation in non-coding sequences.</title>
        <authorList>
            <person name="Mikkelsen T.S."/>
            <person name="Wakefield M.J."/>
            <person name="Aken B."/>
            <person name="Amemiya C.T."/>
            <person name="Chang J.L."/>
            <person name="Duke S."/>
            <person name="Garber M."/>
            <person name="Gentles A.J."/>
            <person name="Goodstadt L."/>
            <person name="Heger A."/>
            <person name="Jurka J."/>
            <person name="Kamal M."/>
            <person name="Mauceli E."/>
            <person name="Searle S.M."/>
            <person name="Sharpe T."/>
            <person name="Baker M.L."/>
            <person name="Batzer M.A."/>
            <person name="Benos P.V."/>
            <person name="Belov K."/>
            <person name="Clamp M."/>
            <person name="Cook A."/>
            <person name="Cuff J."/>
            <person name="Das R."/>
            <person name="Davidow L."/>
            <person name="Deakin J.E."/>
            <person name="Fazzari M.J."/>
            <person name="Glass J.L."/>
            <person name="Grabherr M."/>
            <person name="Greally J.M."/>
            <person name="Gu W."/>
            <person name="Hore T.A."/>
            <person name="Huttley G.A."/>
            <person name="Kleber M."/>
            <person name="Jirtle R.L."/>
            <person name="Koina E."/>
            <person name="Lee J.T."/>
            <person name="Mahony S."/>
            <person name="Marra M.A."/>
            <person name="Miller R.D."/>
            <person name="Nicholls R.D."/>
            <person name="Oda M."/>
            <person name="Papenfuss A.T."/>
            <person name="Parra Z.E."/>
            <person name="Pollock D.D."/>
            <person name="Ray D.A."/>
            <person name="Schein J.E."/>
            <person name="Speed T.P."/>
            <person name="Thompson K."/>
            <person name="VandeBerg J.L."/>
            <person name="Wade C.M."/>
            <person name="Walker J.A."/>
            <person name="Waters P.D."/>
            <person name="Webber C."/>
            <person name="Weidman J.R."/>
            <person name="Xie X."/>
            <person name="Zody M.C."/>
            <person name="Baldwin J."/>
            <person name="Abdouelleil A."/>
            <person name="Abdulkadir J."/>
            <person name="Abebe A."/>
            <person name="Abera B."/>
            <person name="Abreu J."/>
            <person name="Acer S.C."/>
            <person name="Aftuck L."/>
            <person name="Alexander A."/>
            <person name="An P."/>
            <person name="Anderson E."/>
            <person name="Anderson S."/>
            <person name="Arachi H."/>
            <person name="Azer M."/>
            <person name="Bachantsang P."/>
            <person name="Barry A."/>
            <person name="Bayul T."/>
            <person name="Berlin A."/>
            <person name="Bessette D."/>
            <person name="Bloom T."/>
            <person name="Bloom T."/>
            <person name="Boguslavskiy L."/>
            <person name="Bonnet C."/>
            <person name="Boukhgalter B."/>
            <person name="Bourzgui I."/>
            <person name="Brown A."/>
            <person name="Cahill P."/>
            <person name="Channer S."/>
            <person name="Cheshatsang Y."/>
            <person name="Chuda L."/>
            <person name="Citroen M."/>
            <person name="Collymore A."/>
            <person name="Cooke P."/>
            <person name="Costello M."/>
            <person name="D'Aco K."/>
            <person name="Daza R."/>
            <person name="De Haan G."/>
            <person name="DeGray S."/>
            <person name="DeMaso C."/>
            <person name="Dhargay N."/>
            <person name="Dooley K."/>
            <person name="Dooley E."/>
            <person name="Doricent M."/>
            <person name="Dorje P."/>
            <person name="Dorjee K."/>
            <person name="Dupes A."/>
            <person name="Elong R."/>
            <person name="Falk J."/>
            <person name="Farina A."/>
            <person name="Faro S."/>
            <person name="Ferguson D."/>
            <person name="Fisher S."/>
            <person name="Foley C.D."/>
            <person name="Franke A."/>
            <person name="Friedrich D."/>
            <person name="Gadbois L."/>
            <person name="Gearin G."/>
            <person name="Gearin C.R."/>
            <person name="Giannoukos G."/>
            <person name="Goode T."/>
            <person name="Graham J."/>
            <person name="Grandbois E."/>
            <person name="Grewal S."/>
            <person name="Gyaltsen K."/>
            <person name="Hafez N."/>
            <person name="Hagos B."/>
            <person name="Hall J."/>
            <person name="Henson C."/>
            <person name="Hollinger A."/>
            <person name="Honan T."/>
            <person name="Huard M.D."/>
            <person name="Hughes L."/>
            <person name="Hurhula B."/>
            <person name="Husby M.E."/>
            <person name="Kamat A."/>
            <person name="Kanga B."/>
            <person name="Kashin S."/>
            <person name="Khazanovich D."/>
            <person name="Kisner P."/>
            <person name="Lance K."/>
            <person name="Lara M."/>
            <person name="Lee W."/>
            <person name="Lennon N."/>
            <person name="Letendre F."/>
            <person name="LeVine R."/>
            <person name="Lipovsky A."/>
            <person name="Liu X."/>
            <person name="Liu J."/>
            <person name="Liu S."/>
            <person name="Lokyitsang T."/>
            <person name="Lokyitsang Y."/>
            <person name="Lubonja R."/>
            <person name="Lui A."/>
            <person name="MacDonald P."/>
            <person name="Magnisalis V."/>
            <person name="Maru K."/>
            <person name="Matthews C."/>
            <person name="McCusker W."/>
            <person name="McDonough S."/>
            <person name="Mehta T."/>
            <person name="Meldrim J."/>
            <person name="Meneus L."/>
            <person name="Mihai O."/>
            <person name="Mihalev A."/>
            <person name="Mihova T."/>
            <person name="Mittelman R."/>
            <person name="Mlenga V."/>
            <person name="Montmayeur A."/>
            <person name="Mulrain L."/>
            <person name="Navidi A."/>
            <person name="Naylor J."/>
            <person name="Negash T."/>
            <person name="Nguyen T."/>
            <person name="Nguyen N."/>
            <person name="Nicol R."/>
            <person name="Norbu C."/>
            <person name="Norbu N."/>
            <person name="Novod N."/>
            <person name="O'Neill B."/>
            <person name="Osman S."/>
            <person name="Markiewicz E."/>
            <person name="Oyono O.L."/>
            <person name="Patti C."/>
            <person name="Phunkhang P."/>
            <person name="Pierre F."/>
            <person name="Priest M."/>
            <person name="Raghuraman S."/>
            <person name="Rege F."/>
            <person name="Reyes R."/>
            <person name="Rise C."/>
            <person name="Rogov P."/>
            <person name="Ross K."/>
            <person name="Ryan E."/>
            <person name="Settipalli S."/>
            <person name="Shea T."/>
            <person name="Sherpa N."/>
            <person name="Shi L."/>
            <person name="Shih D."/>
            <person name="Sparrow T."/>
            <person name="Spaulding J."/>
            <person name="Stalker J."/>
            <person name="Stange-Thomann N."/>
            <person name="Stavropoulos S."/>
            <person name="Stone C."/>
            <person name="Strader C."/>
            <person name="Tesfaye S."/>
            <person name="Thomson T."/>
            <person name="Thoulutsang Y."/>
            <person name="Thoulutsang D."/>
            <person name="Topham K."/>
            <person name="Topping I."/>
            <person name="Tsamla T."/>
            <person name="Vassiliev H."/>
            <person name="Vo A."/>
            <person name="Wangchuk T."/>
            <person name="Wangdi T."/>
            <person name="Weiand M."/>
            <person name="Wilkinson J."/>
            <person name="Wilson A."/>
            <person name="Yadav S."/>
            <person name="Young G."/>
            <person name="Yu Q."/>
            <person name="Zembek L."/>
            <person name="Zhong D."/>
            <person name="Zimmer A."/>
            <person name="Zwirko Z."/>
            <person name="Jaffe D.B."/>
            <person name="Alvarez P."/>
            <person name="Brockman W."/>
            <person name="Butler J."/>
            <person name="Chin C."/>
            <person name="Gnerre S."/>
            <person name="MacCallum I."/>
            <person name="Graves J.A."/>
            <person name="Ponting C.P."/>
            <person name="Breen M."/>
            <person name="Samollow P.B."/>
            <person name="Lander E.S."/>
            <person name="Lindblad-Toh K."/>
        </authorList>
    </citation>
    <scope>NUCLEOTIDE SEQUENCE [LARGE SCALE GENOMIC DNA]</scope>
</reference>
<evidence type="ECO:0000256" key="2">
    <source>
        <dbReference type="SAM" id="MobiDB-lite"/>
    </source>
</evidence>
<feature type="coiled-coil region" evidence="1">
    <location>
        <begin position="58"/>
        <end position="223"/>
    </location>
</feature>
<feature type="region of interest" description="Disordered" evidence="2">
    <location>
        <begin position="320"/>
        <end position="348"/>
    </location>
</feature>
<dbReference type="GeneTree" id="ENSGT00390000003220"/>
<feature type="compositionally biased region" description="Polar residues" evidence="2">
    <location>
        <begin position="1445"/>
        <end position="1455"/>
    </location>
</feature>
<dbReference type="Gene3D" id="2.60.40.10">
    <property type="entry name" value="Immunoglobulins"/>
    <property type="match status" value="1"/>
</dbReference>
<dbReference type="OMA" id="EGPCTWS"/>
<accession>K7DZQ2</accession>
<name>K7DZQ2_MONDO</name>
<feature type="compositionally biased region" description="Polar residues" evidence="2">
    <location>
        <begin position="231"/>
        <end position="244"/>
    </location>
</feature>
<feature type="compositionally biased region" description="Basic and acidic residues" evidence="2">
    <location>
        <begin position="320"/>
        <end position="331"/>
    </location>
</feature>
<gene>
    <name evidence="4" type="primary">C6H4orf50</name>
</gene>
<dbReference type="Pfam" id="PF25523">
    <property type="entry name" value="Ig_RIMBP2"/>
    <property type="match status" value="1"/>
</dbReference>
<feature type="coiled-coil region" evidence="1">
    <location>
        <begin position="667"/>
        <end position="701"/>
    </location>
</feature>
<feature type="coiled-coil region" evidence="1">
    <location>
        <begin position="858"/>
        <end position="1026"/>
    </location>
</feature>
<proteinExistence type="predicted"/>
<feature type="domain" description="RIMS-binding protein 1/2/3 Fn3" evidence="3">
    <location>
        <begin position="1526"/>
        <end position="1618"/>
    </location>
</feature>
<dbReference type="SUPFAM" id="SSF49265">
    <property type="entry name" value="Fibronectin type III"/>
    <property type="match status" value="1"/>
</dbReference>
<dbReference type="PANTHER" id="PTHR36866">
    <property type="entry name" value="CHROMOSOME 4 OPEN READING FRAME 50"/>
    <property type="match status" value="1"/>
</dbReference>
<feature type="region of interest" description="Disordered" evidence="2">
    <location>
        <begin position="1116"/>
        <end position="1144"/>
    </location>
</feature>
<dbReference type="Bgee" id="ENSMODG00000029793">
    <property type="expression patterns" value="Expressed in spermatocyte and 4 other cell types or tissues"/>
</dbReference>
<dbReference type="InterPro" id="IPR057884">
    <property type="entry name" value="FN3_RIM-BP1/2/3"/>
</dbReference>
<feature type="compositionally biased region" description="Polar residues" evidence="2">
    <location>
        <begin position="1463"/>
        <end position="1496"/>
    </location>
</feature>
<dbReference type="Proteomes" id="UP000002280">
    <property type="component" value="Chromosome 5"/>
</dbReference>
<reference evidence="4" key="3">
    <citation type="submission" date="2025-09" db="UniProtKB">
        <authorList>
            <consortium name="Ensembl"/>
        </authorList>
    </citation>
    <scope>IDENTIFICATION</scope>
</reference>
<evidence type="ECO:0000256" key="1">
    <source>
        <dbReference type="SAM" id="Coils"/>
    </source>
</evidence>
<dbReference type="Ensembl" id="ENSMODT00000042112.2">
    <property type="protein sequence ID" value="ENSMODP00000039003.1"/>
    <property type="gene ID" value="ENSMODG00000029793.2"/>
</dbReference>
<organism evidence="4 5">
    <name type="scientific">Monodelphis domestica</name>
    <name type="common">Gray short-tailed opossum</name>
    <dbReference type="NCBI Taxonomy" id="13616"/>
    <lineage>
        <taxon>Eukaryota</taxon>
        <taxon>Metazoa</taxon>
        <taxon>Chordata</taxon>
        <taxon>Craniata</taxon>
        <taxon>Vertebrata</taxon>
        <taxon>Euteleostomi</taxon>
        <taxon>Mammalia</taxon>
        <taxon>Metatheria</taxon>
        <taxon>Didelphimorphia</taxon>
        <taxon>Didelphidae</taxon>
        <taxon>Monodelphis</taxon>
    </lineage>
</organism>
<dbReference type="InterPro" id="IPR032771">
    <property type="entry name" value="DUF4527"/>
</dbReference>
<evidence type="ECO:0000313" key="5">
    <source>
        <dbReference type="Proteomes" id="UP000002280"/>
    </source>
</evidence>
<evidence type="ECO:0000313" key="4">
    <source>
        <dbReference type="Ensembl" id="ENSMODP00000039003.1"/>
    </source>
</evidence>
<feature type="compositionally biased region" description="Polar residues" evidence="2">
    <location>
        <begin position="1116"/>
        <end position="1132"/>
    </location>
</feature>
<keyword evidence="5" id="KW-1185">Reference proteome</keyword>
<dbReference type="eggNOG" id="ENOG502S96Q">
    <property type="taxonomic scope" value="Eukaryota"/>
</dbReference>
<dbReference type="InParanoid" id="K7DZQ2"/>
<feature type="region of interest" description="Disordered" evidence="2">
    <location>
        <begin position="1429"/>
        <end position="1496"/>
    </location>
</feature>
<dbReference type="Pfam" id="PF15030">
    <property type="entry name" value="DUF4527"/>
    <property type="match status" value="1"/>
</dbReference>
<protein>
    <submittedName>
        <fullName evidence="4">Coiled-coil domain-containing protein 18-like</fullName>
    </submittedName>
</protein>
<feature type="region of interest" description="Disordered" evidence="2">
    <location>
        <begin position="224"/>
        <end position="244"/>
    </location>
</feature>
<keyword evidence="1" id="KW-0175">Coiled coil</keyword>
<dbReference type="InterPro" id="IPR036116">
    <property type="entry name" value="FN3_sf"/>
</dbReference>
<feature type="region of interest" description="Disordered" evidence="2">
    <location>
        <begin position="716"/>
        <end position="747"/>
    </location>
</feature>
<dbReference type="HOGENOM" id="CLU_242222_0_0_1"/>
<evidence type="ECO:0000259" key="3">
    <source>
        <dbReference type="Pfam" id="PF25523"/>
    </source>
</evidence>
<dbReference type="KEGG" id="mdo:103095803"/>
<reference evidence="4" key="2">
    <citation type="submission" date="2025-08" db="UniProtKB">
        <authorList>
            <consortium name="Ensembl"/>
        </authorList>
    </citation>
    <scope>IDENTIFICATION</scope>
</reference>
<dbReference type="InterPro" id="IPR013783">
    <property type="entry name" value="Ig-like_fold"/>
</dbReference>
<sequence>MDASAQRGKERKFCYHVKAPAEEKIDSMNLNVKIDTSWVFQDIEDADDMLGGLSEEGAKSSEDDAGNLRKQLETSEQRLRTAVEKHVRSESRLRNRIEELELSEQKLLQRVGQLNAQVYQEENAFLQAKEKLEEIQEELTDLVEETERARKAQREKLQHFQDQLHRKDEELQRLLATFERYKQNQRRQMDVVKEQEGFLKGQVLRLEEEAQHLRAATASLMAELEGEGSQGLDSQSQVPLEKSGSSPWYVGEDMAELRAFLEAGELQARKHLASLQQSLMALLAKEESNNQEKEEILRQLQEHRDTVLHLLVNKLEDFQSPRSELPREGLKEQSTSLQDEPGAKEAQDMNRTKDAEVLFHSESQAQSKPSFVPDELLPLRWEVALDPSRNKACQTSFVIENAKGSGGVVAALQAEQESDLGSFGGMKGSQALMSTVDNLNELLEEIKISYGAQSSSGVSTSDPKRVLFFFCGPSSGNLNDDHLFFDQLIFSRAMPEPQNKESFPFLEKSMIPLLMPMVIPSAPGSLAVLEDSFQEELPQSHVSHELQSVHVSQIPEEPSWNPKETQTIIDEPQSLLKSDISIKDSSMPEETFDQSVGATELELEEDKQEKWFKNQDIVPQNGINKKEHLDLDLSNASILDHGVKCPESCENAILVTDIENSQYLIKINELEKEVEKHFQGIVALEEENESYRQKIKQLKEENWRYSHHLKSLDVEENVGTPTASADADGGTAVDSSEILEGRDEKDVSESVKLKKGKDIRTICAPEMKNETHSTNLPDVNEVILNSQLATWTDDLNRFPLKREAQENTKARFFQLISDLHKERNQVFLKMTTLHRAQEICNNKTYALEEEKEINLKRITKLEKDKNILIENLTQLRNELDLYLHLVSDLEECNGKNYEKISDLEEENMILKKKVHTIQKAMAKNIREAREMTEQVTQENQELKALIADLGNGYKDLIEDLVPGIQDVMQSLKEENEQLLHKIDVREEKAMGETKDIERITKDSKQNEKLKEQIQKLLAKANMVEQGIQVTESSDRPTRDERSHLEEASFFAKGQKQLPMYGEKYQLHMHNTRMSSFLVRKNPEISSDTQEPTNECEQKRADLKKNKKGKCSSEFHNQAHNSLASSSQLQDTKTMIPKRESKSNNKLLHHQILTLKSQLRDQAVLHSELQTSQNETRYLQGQLTEKIEELKRRKNEVNSAVTPLRAKVASLVQKCRDRNNLVAQLLQELHRHGIENLKLSETARALVDDVAVATYASTFMSSEPREPCHQSDAMSEDIALGKDQTCLLSPDMANPLGYFSSDTSPAADSDPLLWKTHTGSPNLPSGVMNNPRTCQTGMDVGVGLISESIQQETQEICSLSTPPTNDLPLPSKVMSPERILALHWELSHSRYNNYQNLASPSESALSGSMTQPSLVEHTRTCFSEPLAGSSFEEHQGQEQGCKRGYQPSSETKNQHSGTEHWGSSPRNTIMNNTWTSGDQPDGSTSKTTAKSHLSNGLSASNKGLIPLGKDSDVLERARSLTIKQEAPAPVGSLSIIKTVGKRCLMIGWERPLVDELGCSNGTFVEGYRIYIDGKFHKYLVSSACTKTLLENLDLSVPFSISVQTEGTGGLVSEKVHIVFNHWANKGTSSSGSSISPDKQDRGSSFPEERRRHINKAHKP</sequence>
<feature type="compositionally biased region" description="Basic and acidic residues" evidence="2">
    <location>
        <begin position="1636"/>
        <end position="1649"/>
    </location>
</feature>